<protein>
    <submittedName>
        <fullName evidence="1">NAD(P)H-binding protein</fullName>
    </submittedName>
</protein>
<gene>
    <name evidence="1" type="ORF">GCM10009754_56200</name>
</gene>
<dbReference type="RefSeq" id="WP_344425237.1">
    <property type="nucleotide sequence ID" value="NZ_BAAANN010000024.1"/>
</dbReference>
<dbReference type="SUPFAM" id="SSF51735">
    <property type="entry name" value="NAD(P)-binding Rossmann-fold domains"/>
    <property type="match status" value="1"/>
</dbReference>
<evidence type="ECO:0000313" key="2">
    <source>
        <dbReference type="Proteomes" id="UP001501116"/>
    </source>
</evidence>
<organism evidence="1 2">
    <name type="scientific">Amycolatopsis minnesotensis</name>
    <dbReference type="NCBI Taxonomy" id="337894"/>
    <lineage>
        <taxon>Bacteria</taxon>
        <taxon>Bacillati</taxon>
        <taxon>Actinomycetota</taxon>
        <taxon>Actinomycetes</taxon>
        <taxon>Pseudonocardiales</taxon>
        <taxon>Pseudonocardiaceae</taxon>
        <taxon>Amycolatopsis</taxon>
    </lineage>
</organism>
<dbReference type="Gene3D" id="3.90.25.10">
    <property type="entry name" value="UDP-galactose 4-epimerase, domain 1"/>
    <property type="match status" value="1"/>
</dbReference>
<reference evidence="1 2" key="1">
    <citation type="journal article" date="2019" name="Int. J. Syst. Evol. Microbiol.">
        <title>The Global Catalogue of Microorganisms (GCM) 10K type strain sequencing project: providing services to taxonomists for standard genome sequencing and annotation.</title>
        <authorList>
            <consortium name="The Broad Institute Genomics Platform"/>
            <consortium name="The Broad Institute Genome Sequencing Center for Infectious Disease"/>
            <person name="Wu L."/>
            <person name="Ma J."/>
        </authorList>
    </citation>
    <scope>NUCLEOTIDE SEQUENCE [LARGE SCALE GENOMIC DNA]</scope>
    <source>
        <strain evidence="1 2">JCM 14545</strain>
    </source>
</reference>
<comment type="caution">
    <text evidence="1">The sequence shown here is derived from an EMBL/GenBank/DDBJ whole genome shotgun (WGS) entry which is preliminary data.</text>
</comment>
<dbReference type="Proteomes" id="UP001501116">
    <property type="component" value="Unassembled WGS sequence"/>
</dbReference>
<keyword evidence="2" id="KW-1185">Reference proteome</keyword>
<evidence type="ECO:0000313" key="1">
    <source>
        <dbReference type="EMBL" id="GAA1973929.1"/>
    </source>
</evidence>
<dbReference type="InterPro" id="IPR036291">
    <property type="entry name" value="NAD(P)-bd_dom_sf"/>
</dbReference>
<dbReference type="EMBL" id="BAAANN010000024">
    <property type="protein sequence ID" value="GAA1973929.1"/>
    <property type="molecule type" value="Genomic_DNA"/>
</dbReference>
<accession>A0ABN2RS55</accession>
<dbReference type="PANTHER" id="PTHR43162">
    <property type="match status" value="1"/>
</dbReference>
<sequence>MTRVLITGVRAKTGYPLAEQLAARQGVEVLGGSADPASVSIAGVRPVAFSWDDPSTWSAAADGIDALFLIRPDLEQAPELIEKLLAVTPSGARVTLLSELDADSLGAESWAMRAEGVVRRGGHRWTILRPSWFMQVFTDRRYYRDELALDARLTFPAAGAEVAWIDTRDIAAVAVRTLLEDGHDGKTYELSGPAALSLPRTAELLSVAVGKTVAHQDISIEDAVGGLSGFERYAFTVTFERLLRGGFATVTGSVEEVTGRPARSLETFLADVGPFA</sequence>
<dbReference type="InterPro" id="IPR051604">
    <property type="entry name" value="Ergot_Alk_Oxidoreductase"/>
</dbReference>
<name>A0ABN2RS55_9PSEU</name>
<dbReference type="Gene3D" id="3.40.50.720">
    <property type="entry name" value="NAD(P)-binding Rossmann-like Domain"/>
    <property type="match status" value="1"/>
</dbReference>
<dbReference type="PANTHER" id="PTHR43162:SF1">
    <property type="entry name" value="PRESTALK A DIFFERENTIATION PROTEIN A"/>
    <property type="match status" value="1"/>
</dbReference>
<proteinExistence type="predicted"/>